<gene>
    <name evidence="1" type="ORF">RSO01_82110</name>
</gene>
<dbReference type="Proteomes" id="UP000321058">
    <property type="component" value="Unassembled WGS sequence"/>
</dbReference>
<evidence type="ECO:0000313" key="2">
    <source>
        <dbReference type="Proteomes" id="UP000321058"/>
    </source>
</evidence>
<comment type="caution">
    <text evidence="1">The sequence shown here is derived from an EMBL/GenBank/DDBJ whole genome shotgun (WGS) entry which is preliminary data.</text>
</comment>
<dbReference type="RefSeq" id="WP_147156374.1">
    <property type="nucleotide sequence ID" value="NZ_BKAJ01000197.1"/>
</dbReference>
<accession>A0A512NQ21</accession>
<keyword evidence="2" id="KW-1185">Reference proteome</keyword>
<dbReference type="AlphaFoldDB" id="A0A512NQ21"/>
<protein>
    <submittedName>
        <fullName evidence="1">Uncharacterized protein</fullName>
    </submittedName>
</protein>
<proteinExistence type="predicted"/>
<organism evidence="1 2">
    <name type="scientific">Reyranella soli</name>
    <dbReference type="NCBI Taxonomy" id="1230389"/>
    <lineage>
        <taxon>Bacteria</taxon>
        <taxon>Pseudomonadati</taxon>
        <taxon>Pseudomonadota</taxon>
        <taxon>Alphaproteobacteria</taxon>
        <taxon>Hyphomicrobiales</taxon>
        <taxon>Reyranellaceae</taxon>
        <taxon>Reyranella</taxon>
    </lineage>
</organism>
<sequence>MTSPGNIRDLGDTICDIYFSTLPSERWPSLLNFLDQCRAGMIRSTEGQRVAVLHDLAWTIGTALLRRDPSLQPHVDALLGRFPEPSNDMVARELGVGSVLQ</sequence>
<name>A0A512NQ21_9HYPH</name>
<evidence type="ECO:0000313" key="1">
    <source>
        <dbReference type="EMBL" id="GEP61045.1"/>
    </source>
</evidence>
<dbReference type="EMBL" id="BKAJ01000197">
    <property type="protein sequence ID" value="GEP61045.1"/>
    <property type="molecule type" value="Genomic_DNA"/>
</dbReference>
<reference evidence="1 2" key="1">
    <citation type="submission" date="2019-07" db="EMBL/GenBank/DDBJ databases">
        <title>Whole genome shotgun sequence of Reyranella soli NBRC 108950.</title>
        <authorList>
            <person name="Hosoyama A."/>
            <person name="Uohara A."/>
            <person name="Ohji S."/>
            <person name="Ichikawa N."/>
        </authorList>
    </citation>
    <scope>NUCLEOTIDE SEQUENCE [LARGE SCALE GENOMIC DNA]</scope>
    <source>
        <strain evidence="1 2">NBRC 108950</strain>
    </source>
</reference>